<dbReference type="Proteomes" id="UP000261739">
    <property type="component" value="Unassembled WGS sequence"/>
</dbReference>
<dbReference type="AlphaFoldDB" id="A0A3D4SYV9"/>
<dbReference type="PANTHER" id="PTHR38441:SF1">
    <property type="entry name" value="MEMBRANE PROTEIN"/>
    <property type="match status" value="1"/>
</dbReference>
<reference evidence="2 3" key="1">
    <citation type="journal article" date="2018" name="Nat. Biotechnol.">
        <title>A standardized bacterial taxonomy based on genome phylogeny substantially revises the tree of life.</title>
        <authorList>
            <person name="Parks D.H."/>
            <person name="Chuvochina M."/>
            <person name="Waite D.W."/>
            <person name="Rinke C."/>
            <person name="Skarshewski A."/>
            <person name="Chaumeil P.A."/>
            <person name="Hugenholtz P."/>
        </authorList>
    </citation>
    <scope>NUCLEOTIDE SEQUENCE [LARGE SCALE GENOMIC DNA]</scope>
    <source>
        <strain evidence="2">UBA11247</strain>
    </source>
</reference>
<protein>
    <submittedName>
        <fullName evidence="2">DUF485 domain-containing protein</fullName>
    </submittedName>
</protein>
<dbReference type="STRING" id="863239.GCA_000213935_00492"/>
<organism evidence="2 3">
    <name type="scientific">Corynebacterium nuruki</name>
    <dbReference type="NCBI Taxonomy" id="1032851"/>
    <lineage>
        <taxon>Bacteria</taxon>
        <taxon>Bacillati</taxon>
        <taxon>Actinomycetota</taxon>
        <taxon>Actinomycetes</taxon>
        <taxon>Mycobacteriales</taxon>
        <taxon>Corynebacteriaceae</taxon>
        <taxon>Corynebacterium</taxon>
    </lineage>
</organism>
<name>A0A3D4SYV9_9CORY</name>
<evidence type="ECO:0000256" key="1">
    <source>
        <dbReference type="SAM" id="Phobius"/>
    </source>
</evidence>
<keyword evidence="1" id="KW-0472">Membrane</keyword>
<feature type="transmembrane region" description="Helical" evidence="1">
    <location>
        <begin position="68"/>
        <end position="90"/>
    </location>
</feature>
<dbReference type="EMBL" id="DQID01000151">
    <property type="protein sequence ID" value="HCT14255.1"/>
    <property type="molecule type" value="Genomic_DNA"/>
</dbReference>
<dbReference type="InterPro" id="IPR007436">
    <property type="entry name" value="DUF485"/>
</dbReference>
<evidence type="ECO:0000313" key="2">
    <source>
        <dbReference type="EMBL" id="HCT14255.1"/>
    </source>
</evidence>
<dbReference type="PANTHER" id="PTHR38441">
    <property type="entry name" value="INTEGRAL MEMBRANE PROTEIN-RELATED"/>
    <property type="match status" value="1"/>
</dbReference>
<comment type="caution">
    <text evidence="2">The sequence shown here is derived from an EMBL/GenBank/DDBJ whole genome shotgun (WGS) entry which is preliminary data.</text>
</comment>
<gene>
    <name evidence="2" type="ORF">DIW82_05515</name>
</gene>
<sequence length="123" mass="13877">MTTPDLRHTPSAEEFIEAQQSPDFLELKQKRRGFTFPVCIVSLLWFLAYVLLALFAPGFYGTSLGGNFNVGFLMGLLQFVTTFAITYAYVKYADRVLEPLTEEVRDRLEHTGKYAESADAQPA</sequence>
<evidence type="ECO:0000313" key="3">
    <source>
        <dbReference type="Proteomes" id="UP000261739"/>
    </source>
</evidence>
<accession>A0A3D4SYV9</accession>
<dbReference type="Pfam" id="PF04341">
    <property type="entry name" value="DUF485"/>
    <property type="match status" value="1"/>
</dbReference>
<proteinExistence type="predicted"/>
<dbReference type="RefSeq" id="WP_010122026.1">
    <property type="nucleotide sequence ID" value="NZ_DAITTW010000022.1"/>
</dbReference>
<keyword evidence="1" id="KW-0812">Transmembrane</keyword>
<feature type="transmembrane region" description="Helical" evidence="1">
    <location>
        <begin position="34"/>
        <end position="56"/>
    </location>
</feature>
<keyword evidence="1" id="KW-1133">Transmembrane helix</keyword>